<evidence type="ECO:0000313" key="1">
    <source>
        <dbReference type="EMBL" id="CDW22116.1"/>
    </source>
</evidence>
<accession>A0A0K2T9H0</accession>
<reference evidence="1" key="1">
    <citation type="submission" date="2014-05" db="EMBL/GenBank/DDBJ databases">
        <authorList>
            <person name="Chronopoulou M."/>
        </authorList>
    </citation>
    <scope>NUCLEOTIDE SEQUENCE</scope>
    <source>
        <tissue evidence="1">Whole organism</tissue>
    </source>
</reference>
<dbReference type="EMBL" id="HACA01004755">
    <property type="protein sequence ID" value="CDW22116.1"/>
    <property type="molecule type" value="Transcribed_RNA"/>
</dbReference>
<protein>
    <submittedName>
        <fullName evidence="1">Uncharacterized protein</fullName>
    </submittedName>
</protein>
<organism evidence="1">
    <name type="scientific">Lepeophtheirus salmonis</name>
    <name type="common">Salmon louse</name>
    <name type="synonym">Caligus salmonis</name>
    <dbReference type="NCBI Taxonomy" id="72036"/>
    <lineage>
        <taxon>Eukaryota</taxon>
        <taxon>Metazoa</taxon>
        <taxon>Ecdysozoa</taxon>
        <taxon>Arthropoda</taxon>
        <taxon>Crustacea</taxon>
        <taxon>Multicrustacea</taxon>
        <taxon>Hexanauplia</taxon>
        <taxon>Copepoda</taxon>
        <taxon>Siphonostomatoida</taxon>
        <taxon>Caligidae</taxon>
        <taxon>Lepeophtheirus</taxon>
    </lineage>
</organism>
<name>A0A0K2T9H0_LEPSM</name>
<sequence length="85" mass="9186">SGENEGHIGQAKDSPSCLNTAFFGHVVFCKALIVVHQPFNLSNETVGVGDDARLVVTKSTSRCVDTGLLLSITSVVLDLDRKFFY</sequence>
<proteinExistence type="predicted"/>
<feature type="non-terminal residue" evidence="1">
    <location>
        <position position="1"/>
    </location>
</feature>
<dbReference type="AlphaFoldDB" id="A0A0K2T9H0"/>